<dbReference type="RefSeq" id="WP_133877212.1">
    <property type="nucleotide sequence ID" value="NZ_BOMD01000119.1"/>
</dbReference>
<dbReference type="GO" id="GO:0016887">
    <property type="term" value="F:ATP hydrolysis activity"/>
    <property type="evidence" value="ECO:0007669"/>
    <property type="project" value="TreeGrafter"/>
</dbReference>
<dbReference type="SUPFAM" id="SSF52540">
    <property type="entry name" value="P-loop containing nucleoside triphosphate hydrolases"/>
    <property type="match status" value="1"/>
</dbReference>
<keyword evidence="1" id="KW-0547">Nucleotide-binding</keyword>
<dbReference type="PANTHER" id="PTHR43384:SF13">
    <property type="entry name" value="SLR0110 PROTEIN"/>
    <property type="match status" value="1"/>
</dbReference>
<evidence type="ECO:0000256" key="2">
    <source>
        <dbReference type="ARBA" id="ARBA00022840"/>
    </source>
</evidence>
<dbReference type="GO" id="GO:0005524">
    <property type="term" value="F:ATP binding"/>
    <property type="evidence" value="ECO:0007669"/>
    <property type="project" value="UniProtKB-KW"/>
</dbReference>
<dbReference type="EMBL" id="SNWR01000002">
    <property type="protein sequence ID" value="TDO31047.1"/>
    <property type="molecule type" value="Genomic_DNA"/>
</dbReference>
<dbReference type="OrthoDB" id="3448281at2"/>
<evidence type="ECO:0000313" key="4">
    <source>
        <dbReference type="Proteomes" id="UP000294901"/>
    </source>
</evidence>
<name>A0A4R6J7D6_9ACTN</name>
<keyword evidence="2" id="KW-0067">ATP-binding</keyword>
<gene>
    <name evidence="3" type="ORF">C8E87_6457</name>
</gene>
<comment type="caution">
    <text evidence="3">The sequence shown here is derived from an EMBL/GenBank/DDBJ whole genome shotgun (WGS) entry which is preliminary data.</text>
</comment>
<dbReference type="Proteomes" id="UP000294901">
    <property type="component" value="Unassembled WGS sequence"/>
</dbReference>
<protein>
    <submittedName>
        <fullName evidence="3">Pilus assembly protein CpaE</fullName>
    </submittedName>
</protein>
<dbReference type="Gene3D" id="3.40.50.300">
    <property type="entry name" value="P-loop containing nucleotide triphosphate hydrolases"/>
    <property type="match status" value="1"/>
</dbReference>
<dbReference type="AlphaFoldDB" id="A0A4R6J7D6"/>
<dbReference type="GO" id="GO:0005829">
    <property type="term" value="C:cytosol"/>
    <property type="evidence" value="ECO:0007669"/>
    <property type="project" value="TreeGrafter"/>
</dbReference>
<proteinExistence type="predicted"/>
<evidence type="ECO:0000256" key="1">
    <source>
        <dbReference type="ARBA" id="ARBA00022741"/>
    </source>
</evidence>
<dbReference type="PANTHER" id="PTHR43384">
    <property type="entry name" value="SEPTUM SITE-DETERMINING PROTEIN MIND HOMOLOG, CHLOROPLASTIC-RELATED"/>
    <property type="match status" value="1"/>
</dbReference>
<accession>A0A4R6J7D6</accession>
<organism evidence="3 4">
    <name type="scientific">Paractinoplanes brasiliensis</name>
    <dbReference type="NCBI Taxonomy" id="52695"/>
    <lineage>
        <taxon>Bacteria</taxon>
        <taxon>Bacillati</taxon>
        <taxon>Actinomycetota</taxon>
        <taxon>Actinomycetes</taxon>
        <taxon>Micromonosporales</taxon>
        <taxon>Micromonosporaceae</taxon>
        <taxon>Paractinoplanes</taxon>
    </lineage>
</organism>
<dbReference type="InterPro" id="IPR027417">
    <property type="entry name" value="P-loop_NTPase"/>
</dbReference>
<evidence type="ECO:0000313" key="3">
    <source>
        <dbReference type="EMBL" id="TDO31047.1"/>
    </source>
</evidence>
<dbReference type="InterPro" id="IPR033756">
    <property type="entry name" value="YlxH/NBP35"/>
</dbReference>
<dbReference type="InterPro" id="IPR050625">
    <property type="entry name" value="ParA/MinD_ATPase"/>
</dbReference>
<sequence length="396" mass="43366">MSLYVYLEPDREVLAQRGPEFQSAGGSIVYSMAELEAHLPRYPETLLVLMGASVDLDEALMFTAYQRLQRPLIGVVLVRRGIEPREIIRCLQAGVRDVVLESDWDGVRQATSRSVDISKALSTTMRSGAETTPHGRIITVFAGKGGCGRSFVAVNLAVGLWAGGARRVLLVDLDLQFGDVAIMLRLPPDRSIAESIAMAGRLDEPGLRSIVTPYRPGIDTLLAPGSPAQGEHVRRELVLEILDVARPHYDFIVIDTPAVVTDQVLAALDVSDRFIPIVTPDLPTLKSVRLTVEMFDMLDYPRDRSLLVLNRAKAQVDLTAADIEEAIGMPFATLVPSSRDVLLSVNQGEPLLLTDPLHPVSRAIRQLADRCAGTDTEPVVTRGLFGRPRKPKKVTR</sequence>
<dbReference type="GO" id="GO:0051782">
    <property type="term" value="P:negative regulation of cell division"/>
    <property type="evidence" value="ECO:0007669"/>
    <property type="project" value="TreeGrafter"/>
</dbReference>
<dbReference type="GO" id="GO:0009898">
    <property type="term" value="C:cytoplasmic side of plasma membrane"/>
    <property type="evidence" value="ECO:0007669"/>
    <property type="project" value="TreeGrafter"/>
</dbReference>
<dbReference type="Pfam" id="PF10609">
    <property type="entry name" value="ParA"/>
    <property type="match status" value="1"/>
</dbReference>
<reference evidence="3 4" key="1">
    <citation type="submission" date="2019-03" db="EMBL/GenBank/DDBJ databases">
        <title>Sequencing the genomes of 1000 actinobacteria strains.</title>
        <authorList>
            <person name="Klenk H.-P."/>
        </authorList>
    </citation>
    <scope>NUCLEOTIDE SEQUENCE [LARGE SCALE GENOMIC DNA]</scope>
    <source>
        <strain evidence="3 4">DSM 43805</strain>
    </source>
</reference>
<keyword evidence="4" id="KW-1185">Reference proteome</keyword>